<evidence type="ECO:0000259" key="1">
    <source>
        <dbReference type="Pfam" id="PF14534"/>
    </source>
</evidence>
<comment type="caution">
    <text evidence="3">The sequence shown here is derived from an EMBL/GenBank/DDBJ whole genome shotgun (WGS) entry which is preliminary data.</text>
</comment>
<dbReference type="SUPFAM" id="SSF54427">
    <property type="entry name" value="NTF2-like"/>
    <property type="match status" value="1"/>
</dbReference>
<dbReference type="EMBL" id="VBOX01000088">
    <property type="protein sequence ID" value="TMQ61905.1"/>
    <property type="molecule type" value="Genomic_DNA"/>
</dbReference>
<gene>
    <name evidence="2" type="ORF">E6K74_09640</name>
    <name evidence="3" type="ORF">E6K77_08960</name>
</gene>
<evidence type="ECO:0000313" key="3">
    <source>
        <dbReference type="EMBL" id="TMQ61905.1"/>
    </source>
</evidence>
<name>A0A538TE34_UNCEI</name>
<feature type="domain" description="DUF4440" evidence="1">
    <location>
        <begin position="49"/>
        <end position="152"/>
    </location>
</feature>
<protein>
    <submittedName>
        <fullName evidence="3">Nuclear transport factor 2 family protein</fullName>
    </submittedName>
</protein>
<dbReference type="EMBL" id="VBOU01000087">
    <property type="protein sequence ID" value="TMQ53349.1"/>
    <property type="molecule type" value="Genomic_DNA"/>
</dbReference>
<dbReference type="Proteomes" id="UP000319829">
    <property type="component" value="Unassembled WGS sequence"/>
</dbReference>
<sequence length="174" mass="18736">MSRDRSTQPGADLSRPQVVALLALIGIAGACASEKGRDHAALKATLEAERARFSEAFSHRDPSAIGHLYAEDAEVFPPGVAPVAGRRAIQELWKGALAMPVARIQFETVEVDSNPATAWETGRYTLIATNGSTMDVGKYIVVWKRDGAGWKMYRDMWSSDSQPQAPAAGGSVKH</sequence>
<dbReference type="Pfam" id="PF14534">
    <property type="entry name" value="DUF4440"/>
    <property type="match status" value="1"/>
</dbReference>
<dbReference type="AlphaFoldDB" id="A0A538TE34"/>
<dbReference type="Gene3D" id="3.10.450.50">
    <property type="match status" value="1"/>
</dbReference>
<proteinExistence type="predicted"/>
<accession>A0A538TE34</accession>
<reference evidence="4 5" key="1">
    <citation type="journal article" date="2019" name="Nat. Microbiol.">
        <title>Mediterranean grassland soil C-N compound turnover is dependent on rainfall and depth, and is mediated by genomically divergent microorganisms.</title>
        <authorList>
            <person name="Diamond S."/>
            <person name="Andeer P.F."/>
            <person name="Li Z."/>
            <person name="Crits-Christoph A."/>
            <person name="Burstein D."/>
            <person name="Anantharaman K."/>
            <person name="Lane K.R."/>
            <person name="Thomas B.C."/>
            <person name="Pan C."/>
            <person name="Northen T.R."/>
            <person name="Banfield J.F."/>
        </authorList>
    </citation>
    <scope>NUCLEOTIDE SEQUENCE [LARGE SCALE GENOMIC DNA]</scope>
    <source>
        <strain evidence="2">WS_4</strain>
        <strain evidence="3">WS_7</strain>
    </source>
</reference>
<evidence type="ECO:0000313" key="5">
    <source>
        <dbReference type="Proteomes" id="UP000319829"/>
    </source>
</evidence>
<dbReference type="InterPro" id="IPR027843">
    <property type="entry name" value="DUF4440"/>
</dbReference>
<evidence type="ECO:0000313" key="2">
    <source>
        <dbReference type="EMBL" id="TMQ53349.1"/>
    </source>
</evidence>
<dbReference type="PROSITE" id="PS51257">
    <property type="entry name" value="PROKAR_LIPOPROTEIN"/>
    <property type="match status" value="1"/>
</dbReference>
<dbReference type="InterPro" id="IPR032710">
    <property type="entry name" value="NTF2-like_dom_sf"/>
</dbReference>
<organism evidence="3 4">
    <name type="scientific">Eiseniibacteriota bacterium</name>
    <dbReference type="NCBI Taxonomy" id="2212470"/>
    <lineage>
        <taxon>Bacteria</taxon>
        <taxon>Candidatus Eiseniibacteriota</taxon>
    </lineage>
</organism>
<dbReference type="Proteomes" id="UP000317366">
    <property type="component" value="Unassembled WGS sequence"/>
</dbReference>
<evidence type="ECO:0000313" key="4">
    <source>
        <dbReference type="Proteomes" id="UP000317366"/>
    </source>
</evidence>